<proteinExistence type="predicted"/>
<protein>
    <submittedName>
        <fullName evidence="1">Uncharacterized protein</fullName>
    </submittedName>
</protein>
<reference evidence="1" key="1">
    <citation type="submission" date="2022-03" db="EMBL/GenBank/DDBJ databases">
        <title>Genomic analyses of argali, domestic sheep and their hybrids provide insights into chromosomal evolution, heterosis and genetic basis of agronomic traits.</title>
        <authorList>
            <person name="Li M."/>
        </authorList>
    </citation>
    <scope>NUCLEOTIDE SEQUENCE</scope>
    <source>
        <strain evidence="1">F1 hybrid</strain>
    </source>
</reference>
<sequence length="396" mass="44137">MGGAAAPPGDQVGPLRLQRSSNSLCYGFRGLHPAQGCGGPESRRVKMKDTTQPKLRSLDKILRYTKDQLVLPVLLFAEMRDVQCLSPGGKEQDAVSRALSIAWKAVVPLDPSGPWGGSGTLATEAKRVALGKKKNQPFFSFYYKEMRRDISGVEQKASDVLTCRVSLLVKGPLTISHTVRARWHLLCVRLCVIVHLQVRGPLAQTIWDLTPSFLTVTPGDFLRLPKFGNTWPFHGLGKLPEIAVGESPPRTRIPGNEGSYPGSCVHPQHGFLSVIACKEKLSQDRASQFCFCFLTYVNCKSFHIRQNENKGDCWELDPGPAFPGEDPTVSALENEHQERGPGANCDILYRLGRLTLPFDAVYSHLHCVYIWLQKLVKQNYKVERRPMINYLVFVTP</sequence>
<keyword evidence="2" id="KW-1185">Reference proteome</keyword>
<evidence type="ECO:0000313" key="2">
    <source>
        <dbReference type="Proteomes" id="UP001057279"/>
    </source>
</evidence>
<dbReference type="Proteomes" id="UP001057279">
    <property type="component" value="Linkage Group LG24"/>
</dbReference>
<organism evidence="1 2">
    <name type="scientific">Ovis ammon polii x Ovis aries</name>
    <dbReference type="NCBI Taxonomy" id="2918886"/>
    <lineage>
        <taxon>Eukaryota</taxon>
        <taxon>Metazoa</taxon>
        <taxon>Chordata</taxon>
        <taxon>Craniata</taxon>
        <taxon>Vertebrata</taxon>
        <taxon>Euteleostomi</taxon>
        <taxon>Mammalia</taxon>
        <taxon>Eutheria</taxon>
        <taxon>Laurasiatheria</taxon>
        <taxon>Artiodactyla</taxon>
        <taxon>Ruminantia</taxon>
        <taxon>Pecora</taxon>
        <taxon>Bovidae</taxon>
        <taxon>Caprinae</taxon>
        <taxon>Ovis</taxon>
    </lineage>
</organism>
<accession>A0ACB9U3T7</accession>
<dbReference type="EMBL" id="CM043049">
    <property type="protein sequence ID" value="KAI4557738.1"/>
    <property type="molecule type" value="Genomic_DNA"/>
</dbReference>
<gene>
    <name evidence="1" type="ORF">MJG53_018491</name>
</gene>
<evidence type="ECO:0000313" key="1">
    <source>
        <dbReference type="EMBL" id="KAI4557738.1"/>
    </source>
</evidence>
<name>A0ACB9U3T7_9CETA</name>
<comment type="caution">
    <text evidence="1">The sequence shown here is derived from an EMBL/GenBank/DDBJ whole genome shotgun (WGS) entry which is preliminary data.</text>
</comment>